<proteinExistence type="predicted"/>
<sequence>MQIKIINGSIQSVVEYLPKLQLKGRENRARQKVLKKASEKFQEFYSDIQEIKSEHPDNIEKQNEELELLLKEEIVLDMTEYAQLMPGLYNALLDYPHEISTERRQGKPSDAAVHDYMIDVLEDDAFPSEPSTEEVEEAQFEVVPEGE</sequence>
<dbReference type="EMBL" id="JABEVU030000001">
    <property type="protein sequence ID" value="MDB0581245.1"/>
    <property type="molecule type" value="Genomic_DNA"/>
</dbReference>
<organism evidence="2 4">
    <name type="scientific">Salinicoccus roseus</name>
    <dbReference type="NCBI Taxonomy" id="45670"/>
    <lineage>
        <taxon>Bacteria</taxon>
        <taxon>Bacillati</taxon>
        <taxon>Bacillota</taxon>
        <taxon>Bacilli</taxon>
        <taxon>Bacillales</taxon>
        <taxon>Staphylococcaceae</taxon>
        <taxon>Salinicoccus</taxon>
    </lineage>
</organism>
<evidence type="ECO:0000313" key="4">
    <source>
        <dbReference type="Proteomes" id="UP000031546"/>
    </source>
</evidence>
<name>A0A0C2DJ15_9STAP</name>
<reference evidence="3" key="3">
    <citation type="submission" date="2020-04" db="EMBL/GenBank/DDBJ databases">
        <authorList>
            <person name="Tanveer F."/>
            <person name="Xie Y."/>
            <person name="Shinwari Z.K."/>
        </authorList>
    </citation>
    <scope>NUCLEOTIDE SEQUENCE</scope>
    <source>
        <strain evidence="3">MOSEL-ME25</strain>
    </source>
</reference>
<reference evidence="2 4" key="1">
    <citation type="submission" date="2015-01" db="EMBL/GenBank/DDBJ databases">
        <title>Genome sequences of high lactate-tolerant strain Salinicoccus roseus W12 with industrial interest.</title>
        <authorList>
            <person name="Wang H."/>
            <person name="Yu B."/>
        </authorList>
    </citation>
    <scope>NUCLEOTIDE SEQUENCE [LARGE SCALE GENOMIC DNA]</scope>
    <source>
        <strain evidence="2 4">W12</strain>
    </source>
</reference>
<comment type="caution">
    <text evidence="2">The sequence shown here is derived from an EMBL/GenBank/DDBJ whole genome shotgun (WGS) entry which is preliminary data.</text>
</comment>
<feature type="region of interest" description="Disordered" evidence="1">
    <location>
        <begin position="125"/>
        <end position="147"/>
    </location>
</feature>
<gene>
    <name evidence="3" type="ORF">F7P68_0012000</name>
    <name evidence="2" type="ORF">SN16_10580</name>
</gene>
<dbReference type="Proteomes" id="UP000031546">
    <property type="component" value="Unassembled WGS sequence"/>
</dbReference>
<evidence type="ECO:0000256" key="1">
    <source>
        <dbReference type="SAM" id="MobiDB-lite"/>
    </source>
</evidence>
<protein>
    <submittedName>
        <fullName evidence="2">Uncharacterized protein</fullName>
    </submittedName>
</protein>
<dbReference type="STRING" id="45670.SN16_10580"/>
<reference evidence="3 5" key="4">
    <citation type="submission" date="2022-12" db="EMBL/GenBank/DDBJ databases">
        <title>Genome analysis and biological profiling of marine Salinicoccus roseus MOSEL-ME25.</title>
        <authorList>
            <person name="Mirza F.T."/>
            <person name="Xie Y."/>
            <person name="Shinwari Z.K."/>
        </authorList>
    </citation>
    <scope>NUCLEOTIDE SEQUENCE [LARGE SCALE GENOMIC DNA]</scope>
    <source>
        <strain evidence="3 5">MOSEL-ME25</strain>
    </source>
</reference>
<accession>A0A0C2DJ15</accession>
<evidence type="ECO:0000313" key="2">
    <source>
        <dbReference type="EMBL" id="KIH69948.1"/>
    </source>
</evidence>
<dbReference type="OrthoDB" id="9950194at2"/>
<evidence type="ECO:0000313" key="3">
    <source>
        <dbReference type="EMBL" id="MDB0581245.1"/>
    </source>
</evidence>
<keyword evidence="5" id="KW-1185">Reference proteome</keyword>
<dbReference type="GeneID" id="77845998"/>
<dbReference type="AlphaFoldDB" id="A0A0C2DJ15"/>
<dbReference type="RefSeq" id="WP_040106589.1">
    <property type="nucleotide sequence ID" value="NZ_JABEVU030000001.1"/>
</dbReference>
<evidence type="ECO:0000313" key="5">
    <source>
        <dbReference type="Proteomes" id="UP000527860"/>
    </source>
</evidence>
<reference evidence="5" key="2">
    <citation type="submission" date="2020-04" db="EMBL/GenBank/DDBJ databases">
        <title>Genome analysis and biological profiling of marine Cellulosimicrobium funkei MOSEL-ME6.</title>
        <authorList>
            <person name="Tanveer F."/>
            <person name="Xie Y."/>
            <person name="Shinwari Z.K."/>
        </authorList>
    </citation>
    <scope>NUCLEOTIDE SEQUENCE [LARGE SCALE GENOMIC DNA]</scope>
    <source>
        <strain evidence="5">MOSEL-ME25</strain>
    </source>
</reference>
<dbReference type="EMBL" id="JXII01000009">
    <property type="protein sequence ID" value="KIH69948.1"/>
    <property type="molecule type" value="Genomic_DNA"/>
</dbReference>
<dbReference type="Proteomes" id="UP000527860">
    <property type="component" value="Unassembled WGS sequence"/>
</dbReference>